<accession>A0ABP4X0I2</accession>
<feature type="transmembrane region" description="Helical" evidence="2">
    <location>
        <begin position="60"/>
        <end position="82"/>
    </location>
</feature>
<proteinExistence type="predicted"/>
<sequence length="85" mass="8739">MAEINPENARNDPKKASDALNEESGLSIEGDTPPDAGVGVGPNNPDLDVDHPGDSAKGKIALAVIIGLVALFVVLWFVGALVGMF</sequence>
<dbReference type="Proteomes" id="UP001501204">
    <property type="component" value="Unassembled WGS sequence"/>
</dbReference>
<evidence type="ECO:0000313" key="3">
    <source>
        <dbReference type="EMBL" id="GAA1764837.1"/>
    </source>
</evidence>
<organism evidence="3 4">
    <name type="scientific">Kocuria aegyptia</name>
    <dbReference type="NCBI Taxonomy" id="330943"/>
    <lineage>
        <taxon>Bacteria</taxon>
        <taxon>Bacillati</taxon>
        <taxon>Actinomycetota</taxon>
        <taxon>Actinomycetes</taxon>
        <taxon>Micrococcales</taxon>
        <taxon>Micrococcaceae</taxon>
        <taxon>Kocuria</taxon>
    </lineage>
</organism>
<comment type="caution">
    <text evidence="3">The sequence shown here is derived from an EMBL/GenBank/DDBJ whole genome shotgun (WGS) entry which is preliminary data.</text>
</comment>
<evidence type="ECO:0000256" key="2">
    <source>
        <dbReference type="SAM" id="Phobius"/>
    </source>
</evidence>
<evidence type="ECO:0000313" key="4">
    <source>
        <dbReference type="Proteomes" id="UP001501204"/>
    </source>
</evidence>
<keyword evidence="2" id="KW-1133">Transmembrane helix</keyword>
<reference evidence="4" key="1">
    <citation type="journal article" date="2019" name="Int. J. Syst. Evol. Microbiol.">
        <title>The Global Catalogue of Microorganisms (GCM) 10K type strain sequencing project: providing services to taxonomists for standard genome sequencing and annotation.</title>
        <authorList>
            <consortium name="The Broad Institute Genomics Platform"/>
            <consortium name="The Broad Institute Genome Sequencing Center for Infectious Disease"/>
            <person name="Wu L."/>
            <person name="Ma J."/>
        </authorList>
    </citation>
    <scope>NUCLEOTIDE SEQUENCE [LARGE SCALE GENOMIC DNA]</scope>
    <source>
        <strain evidence="4">JCM 14735</strain>
    </source>
</reference>
<name>A0ABP4X0I2_9MICC</name>
<feature type="region of interest" description="Disordered" evidence="1">
    <location>
        <begin position="1"/>
        <end position="52"/>
    </location>
</feature>
<protein>
    <submittedName>
        <fullName evidence="3">Uncharacterized protein</fullName>
    </submittedName>
</protein>
<keyword evidence="2" id="KW-0472">Membrane</keyword>
<keyword evidence="4" id="KW-1185">Reference proteome</keyword>
<dbReference type="EMBL" id="BAAAOA010000029">
    <property type="protein sequence ID" value="GAA1764837.1"/>
    <property type="molecule type" value="Genomic_DNA"/>
</dbReference>
<dbReference type="RefSeq" id="WP_344122884.1">
    <property type="nucleotide sequence ID" value="NZ_BAAAOA010000029.1"/>
</dbReference>
<evidence type="ECO:0000256" key="1">
    <source>
        <dbReference type="SAM" id="MobiDB-lite"/>
    </source>
</evidence>
<keyword evidence="2" id="KW-0812">Transmembrane</keyword>
<gene>
    <name evidence="3" type="ORF">GCM10009767_24410</name>
</gene>